<reference evidence="1" key="2">
    <citation type="submission" date="2013-05" db="EMBL/GenBank/DDBJ databases">
        <authorList>
            <person name="Carter J.-M."/>
            <person name="Baker S.C."/>
            <person name="Pink R."/>
            <person name="Carter D.R.F."/>
            <person name="Collins A."/>
            <person name="Tomlin J."/>
            <person name="Gibbs M."/>
            <person name="Breuker C.J."/>
        </authorList>
    </citation>
    <scope>NUCLEOTIDE SEQUENCE</scope>
    <source>
        <tissue evidence="1">Ovary</tissue>
    </source>
</reference>
<proteinExistence type="predicted"/>
<organism evidence="1">
    <name type="scientific">Pararge aegeria</name>
    <name type="common">speckled wood butterfly</name>
    <dbReference type="NCBI Taxonomy" id="116150"/>
    <lineage>
        <taxon>Eukaryota</taxon>
        <taxon>Metazoa</taxon>
        <taxon>Ecdysozoa</taxon>
        <taxon>Arthropoda</taxon>
        <taxon>Hexapoda</taxon>
        <taxon>Insecta</taxon>
        <taxon>Pterygota</taxon>
        <taxon>Neoptera</taxon>
        <taxon>Endopterygota</taxon>
        <taxon>Lepidoptera</taxon>
        <taxon>Glossata</taxon>
        <taxon>Ditrysia</taxon>
        <taxon>Papilionoidea</taxon>
        <taxon>Nymphalidae</taxon>
        <taxon>Satyrinae</taxon>
        <taxon>Satyrini</taxon>
        <taxon>Parargina</taxon>
        <taxon>Pararge</taxon>
    </lineage>
</organism>
<accession>S4NY38</accession>
<name>S4NY38_9NEOP</name>
<dbReference type="AlphaFoldDB" id="S4NY38"/>
<sequence length="100" mass="11852">MWKGQHYLYTCLFSSGCRLLHKYYNLRLVYNRIGSLAEKMSPKMNTPGAQYLFSFSLRKGFFPTLFFIRFHYEPGISGHFYFFINIHSKITTFPCAVFLP</sequence>
<evidence type="ECO:0000313" key="1">
    <source>
        <dbReference type="EMBL" id="JAA78610.1"/>
    </source>
</evidence>
<reference evidence="1" key="1">
    <citation type="journal article" date="2013" name="BMC Genomics">
        <title>Unscrambling butterfly oogenesis.</title>
        <authorList>
            <person name="Carter J.M."/>
            <person name="Baker S.C."/>
            <person name="Pink R."/>
            <person name="Carter D.R."/>
            <person name="Collins A."/>
            <person name="Tomlin J."/>
            <person name="Gibbs M."/>
            <person name="Breuker C.J."/>
        </authorList>
    </citation>
    <scope>NUCLEOTIDE SEQUENCE</scope>
    <source>
        <tissue evidence="1">Ovary</tissue>
    </source>
</reference>
<dbReference type="EMBL" id="GAIX01013950">
    <property type="protein sequence ID" value="JAA78610.1"/>
    <property type="molecule type" value="Transcribed_RNA"/>
</dbReference>
<protein>
    <submittedName>
        <fullName evidence="1">Uncharacterized protein</fullName>
    </submittedName>
</protein>
<dbReference type="PROSITE" id="PS51257">
    <property type="entry name" value="PROKAR_LIPOPROTEIN"/>
    <property type="match status" value="1"/>
</dbReference>